<evidence type="ECO:0000313" key="7">
    <source>
        <dbReference type="Proteomes" id="UP000278886"/>
    </source>
</evidence>
<dbReference type="InterPro" id="IPR050097">
    <property type="entry name" value="Ferredoxin-NADP_redctase_2"/>
</dbReference>
<evidence type="ECO:0000256" key="4">
    <source>
        <dbReference type="SAM" id="MobiDB-lite"/>
    </source>
</evidence>
<gene>
    <name evidence="6" type="ORF">D7I47_13935</name>
</gene>
<dbReference type="EMBL" id="CP032630">
    <property type="protein sequence ID" value="AYF99249.1"/>
    <property type="molecule type" value="Genomic_DNA"/>
</dbReference>
<evidence type="ECO:0000313" key="6">
    <source>
        <dbReference type="EMBL" id="AYF99249.1"/>
    </source>
</evidence>
<keyword evidence="2" id="KW-0560">Oxidoreductase</keyword>
<dbReference type="GO" id="GO:0004791">
    <property type="term" value="F:thioredoxin-disulfide reductase (NADPH) activity"/>
    <property type="evidence" value="ECO:0007669"/>
    <property type="project" value="UniProtKB-EC"/>
</dbReference>
<feature type="region of interest" description="Disordered" evidence="4">
    <location>
        <begin position="152"/>
        <end position="180"/>
    </location>
</feature>
<organism evidence="6 7">
    <name type="scientific">Protaetiibacter intestinalis</name>
    <dbReference type="NCBI Taxonomy" id="2419774"/>
    <lineage>
        <taxon>Bacteria</taxon>
        <taxon>Bacillati</taxon>
        <taxon>Actinomycetota</taxon>
        <taxon>Actinomycetes</taxon>
        <taxon>Micrococcales</taxon>
        <taxon>Microbacteriaceae</taxon>
        <taxon>Protaetiibacter</taxon>
    </lineage>
</organism>
<evidence type="ECO:0000256" key="3">
    <source>
        <dbReference type="ARBA" id="ARBA00048132"/>
    </source>
</evidence>
<name>A0A387BEB8_9MICO</name>
<proteinExistence type="predicted"/>
<accession>A0A387BEB8</accession>
<protein>
    <submittedName>
        <fullName evidence="6">NAD(P)/FAD-dependent oxidoreductase</fullName>
    </submittedName>
</protein>
<dbReference type="Proteomes" id="UP000278886">
    <property type="component" value="Chromosome"/>
</dbReference>
<dbReference type="Pfam" id="PF07992">
    <property type="entry name" value="Pyr_redox_2"/>
    <property type="match status" value="1"/>
</dbReference>
<keyword evidence="7" id="KW-1185">Reference proteome</keyword>
<sequence length="203" mass="21740">MTRPDREIIIIGGGPAGLSAALTLARARRSVSIIDNGELRNAPAVAAHGLLGLEGINPLEFLARGRDEVASFGGEIVHGKVVAVSPDPDRFAVHLADGNALAAGTLLIATGVTDEFPPIAGLRERWGHDVVHCPYCHGWEIRDQRIGLIATGPTSALHPPRLARPTPPRRDDREAAENEESLPHFCGRLSFTTAQGHSVHRFE</sequence>
<dbReference type="PANTHER" id="PTHR48105">
    <property type="entry name" value="THIOREDOXIN REDUCTASE 1-RELATED-RELATED"/>
    <property type="match status" value="1"/>
</dbReference>
<dbReference type="InterPro" id="IPR036188">
    <property type="entry name" value="FAD/NAD-bd_sf"/>
</dbReference>
<keyword evidence="1" id="KW-0285">Flavoprotein</keyword>
<comment type="catalytic activity">
    <reaction evidence="3">
        <text>[thioredoxin]-dithiol + NADP(+) = [thioredoxin]-disulfide + NADPH + H(+)</text>
        <dbReference type="Rhea" id="RHEA:20345"/>
        <dbReference type="Rhea" id="RHEA-COMP:10698"/>
        <dbReference type="Rhea" id="RHEA-COMP:10700"/>
        <dbReference type="ChEBI" id="CHEBI:15378"/>
        <dbReference type="ChEBI" id="CHEBI:29950"/>
        <dbReference type="ChEBI" id="CHEBI:50058"/>
        <dbReference type="ChEBI" id="CHEBI:57783"/>
        <dbReference type="ChEBI" id="CHEBI:58349"/>
        <dbReference type="EC" id="1.8.1.9"/>
    </reaction>
</comment>
<evidence type="ECO:0000259" key="5">
    <source>
        <dbReference type="Pfam" id="PF07992"/>
    </source>
</evidence>
<dbReference type="AlphaFoldDB" id="A0A387BEB8"/>
<dbReference type="KEGG" id="lyd:D7I47_13935"/>
<dbReference type="Gene3D" id="3.50.50.60">
    <property type="entry name" value="FAD/NAD(P)-binding domain"/>
    <property type="match status" value="2"/>
</dbReference>
<dbReference type="RefSeq" id="WP_120763618.1">
    <property type="nucleotide sequence ID" value="NZ_CP032630.1"/>
</dbReference>
<evidence type="ECO:0000256" key="2">
    <source>
        <dbReference type="ARBA" id="ARBA00023002"/>
    </source>
</evidence>
<dbReference type="InterPro" id="IPR023753">
    <property type="entry name" value="FAD/NAD-binding_dom"/>
</dbReference>
<reference evidence="7" key="1">
    <citation type="submission" date="2018-09" db="EMBL/GenBank/DDBJ databases">
        <title>Genome sequencing of strain 2DFWR-13.</title>
        <authorList>
            <person name="Heo J."/>
            <person name="Kim S.-J."/>
            <person name="Kwon S.-W."/>
        </authorList>
    </citation>
    <scope>NUCLEOTIDE SEQUENCE [LARGE SCALE GENOMIC DNA]</scope>
    <source>
        <strain evidence="7">2DFWR-13</strain>
    </source>
</reference>
<dbReference type="OrthoDB" id="9786503at2"/>
<dbReference type="PRINTS" id="PR00469">
    <property type="entry name" value="PNDRDTASEII"/>
</dbReference>
<dbReference type="SUPFAM" id="SSF51971">
    <property type="entry name" value="Nucleotide-binding domain"/>
    <property type="match status" value="1"/>
</dbReference>
<feature type="domain" description="FAD/NAD(P)-binding" evidence="5">
    <location>
        <begin position="7"/>
        <end position="141"/>
    </location>
</feature>
<dbReference type="PRINTS" id="PR00368">
    <property type="entry name" value="FADPNR"/>
</dbReference>
<evidence type="ECO:0000256" key="1">
    <source>
        <dbReference type="ARBA" id="ARBA00022630"/>
    </source>
</evidence>